<evidence type="ECO:0000313" key="4">
    <source>
        <dbReference type="EMBL" id="MDR7098673.1"/>
    </source>
</evidence>
<dbReference type="InterPro" id="IPR050595">
    <property type="entry name" value="Bact_response_regulator"/>
</dbReference>
<evidence type="ECO:0000256" key="2">
    <source>
        <dbReference type="PROSITE-ProRule" id="PRU00169"/>
    </source>
</evidence>
<dbReference type="PROSITE" id="PS50110">
    <property type="entry name" value="RESPONSE_REGULATORY"/>
    <property type="match status" value="1"/>
</dbReference>
<dbReference type="PANTHER" id="PTHR44591:SF3">
    <property type="entry name" value="RESPONSE REGULATORY DOMAIN-CONTAINING PROTEIN"/>
    <property type="match status" value="1"/>
</dbReference>
<evidence type="ECO:0000259" key="3">
    <source>
        <dbReference type="PROSITE" id="PS50110"/>
    </source>
</evidence>
<dbReference type="RefSeq" id="WP_310052710.1">
    <property type="nucleotide sequence ID" value="NZ_JAVDVW010000001.1"/>
</dbReference>
<keyword evidence="1 2" id="KW-0597">Phosphoprotein</keyword>
<name>A0ABU1VMG2_9GAMM</name>
<proteinExistence type="predicted"/>
<evidence type="ECO:0000313" key="5">
    <source>
        <dbReference type="Proteomes" id="UP001267878"/>
    </source>
</evidence>
<dbReference type="Pfam" id="PF00072">
    <property type="entry name" value="Response_reg"/>
    <property type="match status" value="1"/>
</dbReference>
<sequence length="129" mass="14382">MEENADQLIVYIVDDDDSVRTALARLMRAAGLEPRPYAESERFLAEIRDIANAVILLDLTMPRQSGTDILIKLRERQIGVPVIAVSARDDDDTRKNARELGARLFLHKPADNQALLDAIQWVIGNTATS</sequence>
<organism evidence="4 5">
    <name type="scientific">Agrilutibacter niabensis</name>
    <dbReference type="NCBI Taxonomy" id="380628"/>
    <lineage>
        <taxon>Bacteria</taxon>
        <taxon>Pseudomonadati</taxon>
        <taxon>Pseudomonadota</taxon>
        <taxon>Gammaproteobacteria</taxon>
        <taxon>Lysobacterales</taxon>
        <taxon>Lysobacteraceae</taxon>
        <taxon>Agrilutibacter</taxon>
    </lineage>
</organism>
<dbReference type="EMBL" id="JAVDVW010000001">
    <property type="protein sequence ID" value="MDR7098673.1"/>
    <property type="molecule type" value="Genomic_DNA"/>
</dbReference>
<dbReference type="SMART" id="SM00448">
    <property type="entry name" value="REC"/>
    <property type="match status" value="1"/>
</dbReference>
<accession>A0ABU1VMG2</accession>
<feature type="domain" description="Response regulatory" evidence="3">
    <location>
        <begin position="9"/>
        <end position="123"/>
    </location>
</feature>
<dbReference type="SUPFAM" id="SSF52172">
    <property type="entry name" value="CheY-like"/>
    <property type="match status" value="1"/>
</dbReference>
<feature type="modified residue" description="4-aspartylphosphate" evidence="2">
    <location>
        <position position="58"/>
    </location>
</feature>
<keyword evidence="5" id="KW-1185">Reference proteome</keyword>
<dbReference type="PANTHER" id="PTHR44591">
    <property type="entry name" value="STRESS RESPONSE REGULATOR PROTEIN 1"/>
    <property type="match status" value="1"/>
</dbReference>
<dbReference type="Proteomes" id="UP001267878">
    <property type="component" value="Unassembled WGS sequence"/>
</dbReference>
<dbReference type="Gene3D" id="3.40.50.2300">
    <property type="match status" value="1"/>
</dbReference>
<protein>
    <submittedName>
        <fullName evidence="4">FixJ family two-component response regulator</fullName>
    </submittedName>
</protein>
<dbReference type="InterPro" id="IPR011006">
    <property type="entry name" value="CheY-like_superfamily"/>
</dbReference>
<dbReference type="InterPro" id="IPR001789">
    <property type="entry name" value="Sig_transdc_resp-reg_receiver"/>
</dbReference>
<evidence type="ECO:0000256" key="1">
    <source>
        <dbReference type="ARBA" id="ARBA00022553"/>
    </source>
</evidence>
<comment type="caution">
    <text evidence="4">The sequence shown here is derived from an EMBL/GenBank/DDBJ whole genome shotgun (WGS) entry which is preliminary data.</text>
</comment>
<reference evidence="4 5" key="1">
    <citation type="submission" date="2023-07" db="EMBL/GenBank/DDBJ databases">
        <title>Sorghum-associated microbial communities from plants grown in Nebraska, USA.</title>
        <authorList>
            <person name="Schachtman D."/>
        </authorList>
    </citation>
    <scope>NUCLEOTIDE SEQUENCE [LARGE SCALE GENOMIC DNA]</scope>
    <source>
        <strain evidence="4 5">BE187</strain>
    </source>
</reference>
<gene>
    <name evidence="4" type="ORF">J2X04_001020</name>
</gene>